<organism evidence="1 2">
    <name type="scientific">Phytopseudomonas seleniipraecipitans</name>
    <dbReference type="NCBI Taxonomy" id="640205"/>
    <lineage>
        <taxon>Bacteria</taxon>
        <taxon>Pseudomonadati</taxon>
        <taxon>Pseudomonadota</taxon>
        <taxon>Gammaproteobacteria</taxon>
        <taxon>Pseudomonadales</taxon>
        <taxon>Pseudomonadaceae</taxon>
        <taxon>Phytopseudomonas</taxon>
    </lineage>
</organism>
<name>A0A1G7KM22_9GAMM</name>
<dbReference type="AlphaFoldDB" id="A0A1G7KM22"/>
<proteinExistence type="predicted"/>
<dbReference type="OrthoDB" id="6654915at2"/>
<accession>A0A1G7KM22</accession>
<dbReference type="Proteomes" id="UP000243378">
    <property type="component" value="Unassembled WGS sequence"/>
</dbReference>
<protein>
    <recommendedName>
        <fullName evidence="3">SH3 domain-containing protein</fullName>
    </recommendedName>
</protein>
<reference evidence="1 2" key="1">
    <citation type="submission" date="2016-10" db="EMBL/GenBank/DDBJ databases">
        <authorList>
            <person name="de Groot N.N."/>
        </authorList>
    </citation>
    <scope>NUCLEOTIDE SEQUENCE [LARGE SCALE GENOMIC DNA]</scope>
    <source>
        <strain evidence="1 2">LMG 25475</strain>
    </source>
</reference>
<dbReference type="EMBL" id="FNBM01000002">
    <property type="protein sequence ID" value="SDF37809.1"/>
    <property type="molecule type" value="Genomic_DNA"/>
</dbReference>
<evidence type="ECO:0008006" key="3">
    <source>
        <dbReference type="Google" id="ProtNLM"/>
    </source>
</evidence>
<evidence type="ECO:0000313" key="2">
    <source>
        <dbReference type="Proteomes" id="UP000243378"/>
    </source>
</evidence>
<sequence length="301" mass="33594">MIEKKPGKYMTPETTNAAIEHLAAEVNASKAVLLFQREMRNWLAHHSVDIEPFSFWANEGMEALMSMAEPVGGIESLAKMMDLAVNRSWPEANREDSGAKPLAVDILSRSKLVTSEARHWSRRIHGNAAYSDVSFQATPSFTPQQQELFEQEIIRNASGGDHLKRLSSGAILYLQWLLKIIAALYIAIAAQGTVRTELCFYQPKLIPFATANQAGKALRTFFCDPGKPEVNWADYRQVKGVGVKLRLAPSMRAGEVDIKLPDRAILEILDATNSTWLRVSVLGDEAVEGWISRAYTNKLHR</sequence>
<gene>
    <name evidence="1" type="ORF">SAMN05216381_1549</name>
</gene>
<evidence type="ECO:0000313" key="1">
    <source>
        <dbReference type="EMBL" id="SDF37809.1"/>
    </source>
</evidence>
<dbReference type="RefSeq" id="WP_092366453.1">
    <property type="nucleotide sequence ID" value="NZ_FNBM01000002.1"/>
</dbReference>